<organism evidence="7 8">
    <name type="scientific">Rhodobacter capsulatus (strain ATCC BAA-309 / NBRC 16581 / SB1003)</name>
    <dbReference type="NCBI Taxonomy" id="272942"/>
    <lineage>
        <taxon>Bacteria</taxon>
        <taxon>Pseudomonadati</taxon>
        <taxon>Pseudomonadota</taxon>
        <taxon>Alphaproteobacteria</taxon>
        <taxon>Rhodobacterales</taxon>
        <taxon>Rhodobacter group</taxon>
        <taxon>Rhodobacter</taxon>
    </lineage>
</organism>
<dbReference type="EMBL" id="CP001312">
    <property type="protein sequence ID" value="ADE85019.1"/>
    <property type="molecule type" value="Genomic_DNA"/>
</dbReference>
<dbReference type="GeneID" id="31490173"/>
<keyword evidence="3" id="KW-0233">DNA recombination</keyword>
<dbReference type="PANTHER" id="PTHR30461:SF2">
    <property type="entry name" value="SERINE RECOMBINASE PINE-RELATED"/>
    <property type="match status" value="1"/>
</dbReference>
<protein>
    <submittedName>
        <fullName evidence="7">Recombinase</fullName>
    </submittedName>
</protein>
<evidence type="ECO:0000256" key="3">
    <source>
        <dbReference type="ARBA" id="ARBA00023172"/>
    </source>
</evidence>
<dbReference type="Pfam" id="PF00239">
    <property type="entry name" value="Resolvase"/>
    <property type="match status" value="1"/>
</dbReference>
<dbReference type="RefSeq" id="WP_013066998.1">
    <property type="nucleotide sequence ID" value="NC_014034.1"/>
</dbReference>
<evidence type="ECO:0000256" key="1">
    <source>
        <dbReference type="ARBA" id="ARBA00022908"/>
    </source>
</evidence>
<dbReference type="GO" id="GO:0003677">
    <property type="term" value="F:DNA binding"/>
    <property type="evidence" value="ECO:0007669"/>
    <property type="project" value="UniProtKB-KW"/>
</dbReference>
<dbReference type="SUPFAM" id="SSF53041">
    <property type="entry name" value="Resolvase-like"/>
    <property type="match status" value="1"/>
</dbReference>
<dbReference type="GO" id="GO:0000150">
    <property type="term" value="F:DNA strand exchange activity"/>
    <property type="evidence" value="ECO:0007669"/>
    <property type="project" value="InterPro"/>
</dbReference>
<dbReference type="Gene3D" id="3.40.50.1390">
    <property type="entry name" value="Resolvase, N-terminal catalytic domain"/>
    <property type="match status" value="1"/>
</dbReference>
<dbReference type="OrthoDB" id="2290206at2"/>
<dbReference type="PROSITE" id="PS00398">
    <property type="entry name" value="RECOMBINASES_2"/>
    <property type="match status" value="1"/>
</dbReference>
<dbReference type="Gene3D" id="1.10.10.60">
    <property type="entry name" value="Homeodomain-like"/>
    <property type="match status" value="1"/>
</dbReference>
<dbReference type="eggNOG" id="COG1961">
    <property type="taxonomic scope" value="Bacteria"/>
</dbReference>
<dbReference type="Proteomes" id="UP000002361">
    <property type="component" value="Chromosome"/>
</dbReference>
<feature type="active site" description="O-(5'-phospho-DNA)-serine intermediate" evidence="4 5">
    <location>
        <position position="11"/>
    </location>
</feature>
<dbReference type="PROSITE" id="PS51736">
    <property type="entry name" value="RECOMBINASES_3"/>
    <property type="match status" value="1"/>
</dbReference>
<reference evidence="7 8" key="2">
    <citation type="journal article" date="2010" name="J. Bacteriol.">
        <title>Complete genome sequence of the photosynthetic purple nonsulfur bacterium Rhodobacter capsulatus SB 1003.</title>
        <authorList>
            <person name="Strnad H."/>
            <person name="Lapidus A."/>
            <person name="Paces J."/>
            <person name="Ulbrich P."/>
            <person name="Vlcek C."/>
            <person name="Paces V."/>
            <person name="Haselkorn R."/>
        </authorList>
    </citation>
    <scope>NUCLEOTIDE SEQUENCE [LARGE SCALE GENOMIC DNA]</scope>
    <source>
        <strain evidence="8">ATCC BAA-309 / NBRC 16581 / SB1003</strain>
    </source>
</reference>
<keyword evidence="2" id="KW-0238">DNA-binding</keyword>
<dbReference type="CDD" id="cd03768">
    <property type="entry name" value="SR_ResInv"/>
    <property type="match status" value="1"/>
</dbReference>
<keyword evidence="1" id="KW-0229">DNA integration</keyword>
<evidence type="ECO:0000256" key="4">
    <source>
        <dbReference type="PIRSR" id="PIRSR606118-50"/>
    </source>
</evidence>
<sequence>MSRTVLYARVSTADQTLSHQRTQAEMAGFVIDEVVADHGVSGVSTRLRERAEGRRLFDLLRKGDVLVVRWLDRLGRNYTDVTEVVRHFMQQGVIVRTVINNMTFDGSTSDPVQQAVRDSMIAFMAATAQAQAEALREAQRAGIEAAKANGNRYRGKKPTFDRSKLIVVRDMLDNGAGASEISKATGISRQAILRIRENPAQAEAALARWGM</sequence>
<name>D5ASC8_RHOCB</name>
<dbReference type="HOGENOM" id="CLU_010686_4_0_5"/>
<gene>
    <name evidence="7" type="ordered locus">RCAP_rcc01262</name>
</gene>
<dbReference type="InterPro" id="IPR006119">
    <property type="entry name" value="Resolv_N"/>
</dbReference>
<dbReference type="SMART" id="SM00857">
    <property type="entry name" value="Resolvase"/>
    <property type="match status" value="1"/>
</dbReference>
<dbReference type="InterPro" id="IPR036162">
    <property type="entry name" value="Resolvase-like_N_sf"/>
</dbReference>
<dbReference type="GO" id="GO:0015074">
    <property type="term" value="P:DNA integration"/>
    <property type="evidence" value="ECO:0007669"/>
    <property type="project" value="UniProtKB-KW"/>
</dbReference>
<dbReference type="PROSITE" id="PS00397">
    <property type="entry name" value="RECOMBINASES_1"/>
    <property type="match status" value="1"/>
</dbReference>
<evidence type="ECO:0000313" key="7">
    <source>
        <dbReference type="EMBL" id="ADE85019.1"/>
    </source>
</evidence>
<evidence type="ECO:0000256" key="5">
    <source>
        <dbReference type="PROSITE-ProRule" id="PRU10137"/>
    </source>
</evidence>
<dbReference type="AlphaFoldDB" id="D5ASC8"/>
<dbReference type="STRING" id="272942.RCAP_rcc01262"/>
<dbReference type="InterPro" id="IPR006118">
    <property type="entry name" value="Recombinase_CS"/>
</dbReference>
<reference key="1">
    <citation type="submission" date="2008-12" db="EMBL/GenBank/DDBJ databases">
        <title>Complete genome sequence of Rhodobacter capsulatus SB1003.</title>
        <authorList>
            <person name="Strnad H."/>
            <person name="Lapidus A."/>
            <person name="Vlcek C."/>
            <person name="Ulbrich P."/>
            <person name="Paces J."/>
            <person name="Maltsev N."/>
            <person name="Kumar V."/>
            <person name="Kogan Y."/>
            <person name="Milgram A."/>
            <person name="Rebrekov D."/>
            <person name="Mazur M."/>
            <person name="Cox R."/>
            <person name="Kyrpides N."/>
            <person name="Kolar M."/>
            <person name="Sachova J."/>
            <person name="Ridl J."/>
            <person name="Ivanova N."/>
            <person name="Kapatral V."/>
            <person name="Los T."/>
            <person name="Lykidis A."/>
            <person name="Mikhailova N."/>
            <person name="Reznik G."/>
            <person name="Vasieva O."/>
            <person name="Fonstein M."/>
            <person name="Paces V."/>
            <person name="Haselkorn R."/>
        </authorList>
    </citation>
    <scope>NUCLEOTIDE SEQUENCE</scope>
    <source>
        <strain>SB1003</strain>
    </source>
</reference>
<proteinExistence type="predicted"/>
<accession>D5ASC8</accession>
<evidence type="ECO:0000313" key="8">
    <source>
        <dbReference type="Proteomes" id="UP000002361"/>
    </source>
</evidence>
<dbReference type="PANTHER" id="PTHR30461">
    <property type="entry name" value="DNA-INVERTASE FROM LAMBDOID PROPHAGE"/>
    <property type="match status" value="1"/>
</dbReference>
<feature type="domain" description="Resolvase/invertase-type recombinase catalytic" evidence="6">
    <location>
        <begin position="3"/>
        <end position="150"/>
    </location>
</feature>
<keyword evidence="8" id="KW-1185">Reference proteome</keyword>
<dbReference type="KEGG" id="rcp:RCAP_rcc01262"/>
<evidence type="ECO:0000259" key="6">
    <source>
        <dbReference type="PROSITE" id="PS51736"/>
    </source>
</evidence>
<dbReference type="InterPro" id="IPR050639">
    <property type="entry name" value="SSR_resolvase"/>
</dbReference>
<evidence type="ECO:0000256" key="2">
    <source>
        <dbReference type="ARBA" id="ARBA00023125"/>
    </source>
</evidence>